<evidence type="ECO:0000256" key="1">
    <source>
        <dbReference type="SAM" id="MobiDB-lite"/>
    </source>
</evidence>
<gene>
    <name evidence="2" type="ORF">GDO81_003271</name>
</gene>
<name>A0AAV7A2G2_ENGPU</name>
<accession>A0AAV7A2G2</accession>
<feature type="compositionally biased region" description="Basic and acidic residues" evidence="1">
    <location>
        <begin position="222"/>
        <end position="240"/>
    </location>
</feature>
<feature type="region of interest" description="Disordered" evidence="1">
    <location>
        <begin position="122"/>
        <end position="240"/>
    </location>
</feature>
<keyword evidence="3" id="KW-1185">Reference proteome</keyword>
<sequence>MSLKIKMKYFTPPTTFENLWMEFHQSVGHVKNLLLDFIMALSNILKAVAAILNILCEVIELLIHFGLTIVNEIWLVLKIVLVMGETIRALGPEEPSKVQKNIPDYIRKHTANPEIRNRVTSLNNLRNKDTVHPAFSRTIKPGSSRKDFHQSYNSGKDSHQSYNSGKDSHQSYNSGKDSHQSYNSGKDSHQSYNSGKVSNLSKNSENELHLSHNNGKDSLQFDPDRKESNKHQKDSKLEETKRQAQHNLLGLYAPPIYIGHTSNIRYLNPK</sequence>
<dbReference type="Proteomes" id="UP000824782">
    <property type="component" value="Unassembled WGS sequence"/>
</dbReference>
<dbReference type="EMBL" id="WNYA01000010">
    <property type="protein sequence ID" value="KAG8553102.1"/>
    <property type="molecule type" value="Genomic_DNA"/>
</dbReference>
<evidence type="ECO:0000313" key="2">
    <source>
        <dbReference type="EMBL" id="KAG8553101.1"/>
    </source>
</evidence>
<evidence type="ECO:0000313" key="3">
    <source>
        <dbReference type="Proteomes" id="UP000824782"/>
    </source>
</evidence>
<protein>
    <submittedName>
        <fullName evidence="2">Uncharacterized protein</fullName>
    </submittedName>
</protein>
<feature type="compositionally biased region" description="Polar residues" evidence="1">
    <location>
        <begin position="150"/>
        <end position="203"/>
    </location>
</feature>
<comment type="caution">
    <text evidence="2">The sequence shown here is derived from an EMBL/GenBank/DDBJ whole genome shotgun (WGS) entry which is preliminary data.</text>
</comment>
<dbReference type="AlphaFoldDB" id="A0AAV7A2G2"/>
<organism evidence="2 3">
    <name type="scientific">Engystomops pustulosus</name>
    <name type="common">Tungara frog</name>
    <name type="synonym">Physalaemus pustulosus</name>
    <dbReference type="NCBI Taxonomy" id="76066"/>
    <lineage>
        <taxon>Eukaryota</taxon>
        <taxon>Metazoa</taxon>
        <taxon>Chordata</taxon>
        <taxon>Craniata</taxon>
        <taxon>Vertebrata</taxon>
        <taxon>Euteleostomi</taxon>
        <taxon>Amphibia</taxon>
        <taxon>Batrachia</taxon>
        <taxon>Anura</taxon>
        <taxon>Neobatrachia</taxon>
        <taxon>Hyloidea</taxon>
        <taxon>Leptodactylidae</taxon>
        <taxon>Leiuperinae</taxon>
        <taxon>Engystomops</taxon>
    </lineage>
</organism>
<proteinExistence type="predicted"/>
<reference evidence="2" key="1">
    <citation type="thesis" date="2020" institute="ProQuest LLC" country="789 East Eisenhower Parkway, Ann Arbor, MI, USA">
        <title>Comparative Genomics and Chromosome Evolution.</title>
        <authorList>
            <person name="Mudd A.B."/>
        </authorList>
    </citation>
    <scope>NUCLEOTIDE SEQUENCE</scope>
    <source>
        <strain evidence="2">237g6f4</strain>
        <tissue evidence="2">Blood</tissue>
    </source>
</reference>
<dbReference type="EMBL" id="WNYA01000010">
    <property type="protein sequence ID" value="KAG8553101.1"/>
    <property type="molecule type" value="Genomic_DNA"/>
</dbReference>